<reference evidence="2 3" key="1">
    <citation type="journal article" date="2015" name="Genome Biol. Evol.">
        <title>Phylogenomic analyses indicate that early fungi evolved digesting cell walls of algal ancestors of land plants.</title>
        <authorList>
            <person name="Chang Y."/>
            <person name="Wang S."/>
            <person name="Sekimoto S."/>
            <person name="Aerts A.L."/>
            <person name="Choi C."/>
            <person name="Clum A."/>
            <person name="LaButti K.M."/>
            <person name="Lindquist E.A."/>
            <person name="Yee Ngan C."/>
            <person name="Ohm R.A."/>
            <person name="Salamov A.A."/>
            <person name="Grigoriev I.V."/>
            <person name="Spatafora J.W."/>
            <person name="Berbee M.L."/>
        </authorList>
    </citation>
    <scope>NUCLEOTIDE SEQUENCE [LARGE SCALE GENOMIC DNA]</scope>
    <source>
        <strain evidence="2 3">NRRL 28638</strain>
    </source>
</reference>
<dbReference type="InterPro" id="IPR036915">
    <property type="entry name" value="Cyclin-like_sf"/>
</dbReference>
<feature type="compositionally biased region" description="Acidic residues" evidence="1">
    <location>
        <begin position="66"/>
        <end position="78"/>
    </location>
</feature>
<keyword evidence="3" id="KW-1185">Reference proteome</keyword>
<feature type="region of interest" description="Disordered" evidence="1">
    <location>
        <begin position="1"/>
        <end position="83"/>
    </location>
</feature>
<evidence type="ECO:0000313" key="3">
    <source>
        <dbReference type="Proteomes" id="UP000070444"/>
    </source>
</evidence>
<feature type="compositionally biased region" description="Polar residues" evidence="1">
    <location>
        <begin position="145"/>
        <end position="159"/>
    </location>
</feature>
<dbReference type="SUPFAM" id="SSF47954">
    <property type="entry name" value="Cyclin-like"/>
    <property type="match status" value="1"/>
</dbReference>
<name>A0A137NU59_CONC2</name>
<accession>A0A137NU59</accession>
<feature type="compositionally biased region" description="Polar residues" evidence="1">
    <location>
        <begin position="166"/>
        <end position="191"/>
    </location>
</feature>
<feature type="compositionally biased region" description="Low complexity" evidence="1">
    <location>
        <begin position="9"/>
        <end position="27"/>
    </location>
</feature>
<feature type="compositionally biased region" description="Polar residues" evidence="1">
    <location>
        <begin position="28"/>
        <end position="41"/>
    </location>
</feature>
<evidence type="ECO:0000256" key="1">
    <source>
        <dbReference type="SAM" id="MobiDB-lite"/>
    </source>
</evidence>
<sequence length="366" mass="41773">MSFNTRKISSNSLQSSQPQSQNLKSSQVKASQQSTASNNPFKQAVSRNPFLKPQKNASSQPTTGNDNDDYEGEGDEDTNLSNTKKNSKLREIISIDRFNGKVIKKWVPIEEDGREFRRSTLNEVENNNRKSVFSRHKSTLGADNYTVSQSPKNTQQGSQGRKGDILSQNTVKSTQNNNFISPEKFNNNDFKSTQDNQQNLNNSLLRQSINARAEQNEFQSPNPKYTINHSPLRYELGSDNNRHNTTKFNNFDSPTKRIKRPQDSTQVFAKRNAGFDTQSPLEFPNPDPSLSPIKDYLIEWAQAENLTQPTHDFLKLQPNLTSWQRASLINWIPKLYSKLNFGKGQNYYLIVRLIDRALGIKQLPKK</sequence>
<feature type="region of interest" description="Disordered" evidence="1">
    <location>
        <begin position="236"/>
        <end position="258"/>
    </location>
</feature>
<evidence type="ECO:0000313" key="2">
    <source>
        <dbReference type="EMBL" id="KXN66289.1"/>
    </source>
</evidence>
<dbReference type="EMBL" id="KQ964745">
    <property type="protein sequence ID" value="KXN66289.1"/>
    <property type="molecule type" value="Genomic_DNA"/>
</dbReference>
<dbReference type="AlphaFoldDB" id="A0A137NU59"/>
<protein>
    <submittedName>
        <fullName evidence="2">Uncharacterized protein</fullName>
    </submittedName>
</protein>
<organism evidence="2 3">
    <name type="scientific">Conidiobolus coronatus (strain ATCC 28846 / CBS 209.66 / NRRL 28638)</name>
    <name type="common">Delacroixia coronata</name>
    <dbReference type="NCBI Taxonomy" id="796925"/>
    <lineage>
        <taxon>Eukaryota</taxon>
        <taxon>Fungi</taxon>
        <taxon>Fungi incertae sedis</taxon>
        <taxon>Zoopagomycota</taxon>
        <taxon>Entomophthoromycotina</taxon>
        <taxon>Entomophthoromycetes</taxon>
        <taxon>Entomophthorales</taxon>
        <taxon>Ancylistaceae</taxon>
        <taxon>Conidiobolus</taxon>
    </lineage>
</organism>
<gene>
    <name evidence="2" type="ORF">CONCODRAFT_129996</name>
</gene>
<proteinExistence type="predicted"/>
<dbReference type="Proteomes" id="UP000070444">
    <property type="component" value="Unassembled WGS sequence"/>
</dbReference>
<feature type="region of interest" description="Disordered" evidence="1">
    <location>
        <begin position="127"/>
        <end position="196"/>
    </location>
</feature>